<name>A0ACB7RN76_HYAAI</name>
<keyword evidence="2" id="KW-1185">Reference proteome</keyword>
<accession>A0ACB7RN76</accession>
<proteinExistence type="predicted"/>
<evidence type="ECO:0000313" key="1">
    <source>
        <dbReference type="EMBL" id="KAH6923339.1"/>
    </source>
</evidence>
<gene>
    <name evidence="1" type="ORF">HPB50_000424</name>
</gene>
<organism evidence="1 2">
    <name type="scientific">Hyalomma asiaticum</name>
    <name type="common">Tick</name>
    <dbReference type="NCBI Taxonomy" id="266040"/>
    <lineage>
        <taxon>Eukaryota</taxon>
        <taxon>Metazoa</taxon>
        <taxon>Ecdysozoa</taxon>
        <taxon>Arthropoda</taxon>
        <taxon>Chelicerata</taxon>
        <taxon>Arachnida</taxon>
        <taxon>Acari</taxon>
        <taxon>Parasitiformes</taxon>
        <taxon>Ixodida</taxon>
        <taxon>Ixodoidea</taxon>
        <taxon>Ixodidae</taxon>
        <taxon>Hyalomminae</taxon>
        <taxon>Hyalomma</taxon>
    </lineage>
</organism>
<comment type="caution">
    <text evidence="1">The sequence shown here is derived from an EMBL/GenBank/DDBJ whole genome shotgun (WGS) entry which is preliminary data.</text>
</comment>
<reference evidence="1" key="1">
    <citation type="submission" date="2020-05" db="EMBL/GenBank/DDBJ databases">
        <title>Large-scale comparative analyses of tick genomes elucidate their genetic diversity and vector capacities.</title>
        <authorList>
            <person name="Jia N."/>
            <person name="Wang J."/>
            <person name="Shi W."/>
            <person name="Du L."/>
            <person name="Sun Y."/>
            <person name="Zhan W."/>
            <person name="Jiang J."/>
            <person name="Wang Q."/>
            <person name="Zhang B."/>
            <person name="Ji P."/>
            <person name="Sakyi L.B."/>
            <person name="Cui X."/>
            <person name="Yuan T."/>
            <person name="Jiang B."/>
            <person name="Yang W."/>
            <person name="Lam T.T.-Y."/>
            <person name="Chang Q."/>
            <person name="Ding S."/>
            <person name="Wang X."/>
            <person name="Zhu J."/>
            <person name="Ruan X."/>
            <person name="Zhao L."/>
            <person name="Wei J."/>
            <person name="Que T."/>
            <person name="Du C."/>
            <person name="Cheng J."/>
            <person name="Dai P."/>
            <person name="Han X."/>
            <person name="Huang E."/>
            <person name="Gao Y."/>
            <person name="Liu J."/>
            <person name="Shao H."/>
            <person name="Ye R."/>
            <person name="Li L."/>
            <person name="Wei W."/>
            <person name="Wang X."/>
            <person name="Wang C."/>
            <person name="Yang T."/>
            <person name="Huo Q."/>
            <person name="Li W."/>
            <person name="Guo W."/>
            <person name="Chen H."/>
            <person name="Zhou L."/>
            <person name="Ni X."/>
            <person name="Tian J."/>
            <person name="Zhou Y."/>
            <person name="Sheng Y."/>
            <person name="Liu T."/>
            <person name="Pan Y."/>
            <person name="Xia L."/>
            <person name="Li J."/>
            <person name="Zhao F."/>
            <person name="Cao W."/>
        </authorList>
    </citation>
    <scope>NUCLEOTIDE SEQUENCE</scope>
    <source>
        <strain evidence="1">Hyas-2018</strain>
    </source>
</reference>
<protein>
    <submittedName>
        <fullName evidence="1">Uncharacterized protein</fullName>
    </submittedName>
</protein>
<dbReference type="Proteomes" id="UP000821845">
    <property type="component" value="Chromosome 8"/>
</dbReference>
<sequence>MADFLDRPISAAQEQKHGSTLPTSTMGSSTDFEETEPSNLPESSSPPQTEQVMLVPAPSSASSVPKDVADPPNPVEEEVPVDLKRCPSATYNAEMTPFQQKVANATCCCSSSVIGAVVATIVVLAVTNQAQRTRREALMECGRGPCAHEMQYLDAVADANVDPCADFYAYMCNRWSGSRAGAGFLQDAFDRYFVTLAAAVLRARPTSFGGEAQDADVDEVLFSGYRQTGGIFRHLDGTPAQTTSWYLALIFLAQALRIDYARRYQSGRTRDQEYLCLDLVNRALELRWHNFVSNLSFAGLAGDPELDDMFALLRENVVPAWFGNATALMAEAKLSTVDYKAYVPSGNGTFTGTQGGYNMTYLAQEADAALSRFFPGSYVALRIVTQRETMFVRPPDAAEAEMARHWAQPWPLYSESHGTVILPSPYLERPLMYLRSATPEVNYATVGVMMAKALADAIGPNSRWNMTAASADSWWRSEASFSYSMLAGCLRQHSDPNVMTRPMDPQPKRTRAFKSSLFSWMRAARAGLDALRERFRGSNPNSDRWRRAQRVFFKRFCLLSCGSERWDAMSPLERCTWPLLSFPEFRDVFKCRNDTFERFDRACNSL</sequence>
<dbReference type="EMBL" id="CM023488">
    <property type="protein sequence ID" value="KAH6923339.1"/>
    <property type="molecule type" value="Genomic_DNA"/>
</dbReference>
<evidence type="ECO:0000313" key="2">
    <source>
        <dbReference type="Proteomes" id="UP000821845"/>
    </source>
</evidence>